<dbReference type="GO" id="GO:0051287">
    <property type="term" value="F:NAD binding"/>
    <property type="evidence" value="ECO:0007669"/>
    <property type="project" value="InterPro"/>
</dbReference>
<comment type="caution">
    <text evidence="5">The sequence shown here is derived from an EMBL/GenBank/DDBJ whole genome shotgun (WGS) entry which is preliminary data.</text>
</comment>
<accession>A0A167Z9W0</accession>
<sequence>MDLAPEKPCVFVIDNNGVAVEKFEYLRDRVDLEVIKDEKTTDIAEGVRVASKLAFCDVFCLPPRPSVDAQDLITCLPKVKCILAETSDEFNEKLATKIQESNVKVVKTREVIPTDAKTPGPRAQHTWGLILALSRHIARDDGVLKRGGWQGTFAMGLPGKTLGLIGLDLPGQAVARIGVTAFAMKVKVWSTEELTQKMADEIANNLDLLPGTFQVVSKGELLRTSDVISLHEDLSRKNVGVIGRAELGLLKRTALFVNISRAMLVDEQALFETLEKGKIKGAALDTFKFEPLPPVHPWRSTKWGTEGRSEVVLTPDVAYAEIDVLKQYYEDQAIAVEKWLDIHGPE</sequence>
<dbReference type="GO" id="GO:0016491">
    <property type="term" value="F:oxidoreductase activity"/>
    <property type="evidence" value="ECO:0007669"/>
    <property type="project" value="UniProtKB-KW"/>
</dbReference>
<dbReference type="InterPro" id="IPR006140">
    <property type="entry name" value="D-isomer_DH_NAD-bd"/>
</dbReference>
<dbReference type="Pfam" id="PF02826">
    <property type="entry name" value="2-Hacid_dh_C"/>
    <property type="match status" value="1"/>
</dbReference>
<name>A0A167Z9W0_9EURO</name>
<dbReference type="InterPro" id="IPR050857">
    <property type="entry name" value="D-2-hydroxyacid_DH"/>
</dbReference>
<evidence type="ECO:0000256" key="3">
    <source>
        <dbReference type="ARBA" id="ARBA00023027"/>
    </source>
</evidence>
<dbReference type="EMBL" id="AZGZ01000011">
    <property type="protein sequence ID" value="KZZ92371.1"/>
    <property type="molecule type" value="Genomic_DNA"/>
</dbReference>
<dbReference type="VEuPathDB" id="FungiDB:AAP_03026"/>
<comment type="similarity">
    <text evidence="1">Belongs to the D-isomer specific 2-hydroxyacid dehydrogenase family.</text>
</comment>
<dbReference type="Gene3D" id="3.40.50.720">
    <property type="entry name" value="NAD(P)-binding Rossmann-like Domain"/>
    <property type="match status" value="2"/>
</dbReference>
<evidence type="ECO:0000259" key="4">
    <source>
        <dbReference type="Pfam" id="PF02826"/>
    </source>
</evidence>
<keyword evidence="3" id="KW-0520">NAD</keyword>
<dbReference type="AlphaFoldDB" id="A0A167Z9W0"/>
<dbReference type="SUPFAM" id="SSF51735">
    <property type="entry name" value="NAD(P)-binding Rossmann-fold domains"/>
    <property type="match status" value="1"/>
</dbReference>
<dbReference type="PANTHER" id="PTHR42789">
    <property type="entry name" value="D-ISOMER SPECIFIC 2-HYDROXYACID DEHYDROGENASE FAMILY PROTEIN (AFU_ORTHOLOGUE AFUA_6G10090)"/>
    <property type="match status" value="1"/>
</dbReference>
<keyword evidence="2" id="KW-0560">Oxidoreductase</keyword>
<evidence type="ECO:0000256" key="2">
    <source>
        <dbReference type="ARBA" id="ARBA00023002"/>
    </source>
</evidence>
<evidence type="ECO:0000256" key="1">
    <source>
        <dbReference type="ARBA" id="ARBA00005854"/>
    </source>
</evidence>
<reference evidence="5 6" key="1">
    <citation type="journal article" date="2016" name="Genome Biol. Evol.">
        <title>Divergent and convergent evolution of fungal pathogenicity.</title>
        <authorList>
            <person name="Shang Y."/>
            <person name="Xiao G."/>
            <person name="Zheng P."/>
            <person name="Cen K."/>
            <person name="Zhan S."/>
            <person name="Wang C."/>
        </authorList>
    </citation>
    <scope>NUCLEOTIDE SEQUENCE [LARGE SCALE GENOMIC DNA]</scope>
    <source>
        <strain evidence="5 6">ARSEF 7405</strain>
    </source>
</reference>
<evidence type="ECO:0000313" key="6">
    <source>
        <dbReference type="Proteomes" id="UP000242877"/>
    </source>
</evidence>
<gene>
    <name evidence="5" type="ORF">AAP_03026</name>
</gene>
<dbReference type="PANTHER" id="PTHR42789:SF1">
    <property type="entry name" value="D-ISOMER SPECIFIC 2-HYDROXYACID DEHYDROGENASE FAMILY PROTEIN (AFU_ORTHOLOGUE AFUA_6G10090)"/>
    <property type="match status" value="1"/>
</dbReference>
<proteinExistence type="inferred from homology"/>
<feature type="domain" description="D-isomer specific 2-hydroxyacid dehydrogenase NAD-binding" evidence="4">
    <location>
        <begin position="128"/>
        <end position="302"/>
    </location>
</feature>
<dbReference type="Proteomes" id="UP000242877">
    <property type="component" value="Unassembled WGS sequence"/>
</dbReference>
<evidence type="ECO:0000313" key="5">
    <source>
        <dbReference type="EMBL" id="KZZ92371.1"/>
    </source>
</evidence>
<dbReference type="InterPro" id="IPR036291">
    <property type="entry name" value="NAD(P)-bd_dom_sf"/>
</dbReference>
<organism evidence="5 6">
    <name type="scientific">Ascosphaera apis ARSEF 7405</name>
    <dbReference type="NCBI Taxonomy" id="392613"/>
    <lineage>
        <taxon>Eukaryota</taxon>
        <taxon>Fungi</taxon>
        <taxon>Dikarya</taxon>
        <taxon>Ascomycota</taxon>
        <taxon>Pezizomycotina</taxon>
        <taxon>Eurotiomycetes</taxon>
        <taxon>Eurotiomycetidae</taxon>
        <taxon>Onygenales</taxon>
        <taxon>Ascosphaeraceae</taxon>
        <taxon>Ascosphaera</taxon>
    </lineage>
</organism>
<dbReference type="OrthoDB" id="298012at2759"/>
<protein>
    <submittedName>
        <fullName evidence="5">D-isomer specific 2-hydroxyacid dehydrogenase family protein</fullName>
    </submittedName>
</protein>
<keyword evidence="6" id="KW-1185">Reference proteome</keyword>